<dbReference type="Proteomes" id="UP000237144">
    <property type="component" value="Unassembled WGS sequence"/>
</dbReference>
<dbReference type="OrthoDB" id="5378975at2759"/>
<organism evidence="2 3">
    <name type="scientific">Rhodotorula taiwanensis</name>
    <dbReference type="NCBI Taxonomy" id="741276"/>
    <lineage>
        <taxon>Eukaryota</taxon>
        <taxon>Fungi</taxon>
        <taxon>Dikarya</taxon>
        <taxon>Basidiomycota</taxon>
        <taxon>Pucciniomycotina</taxon>
        <taxon>Microbotryomycetes</taxon>
        <taxon>Sporidiobolales</taxon>
        <taxon>Sporidiobolaceae</taxon>
        <taxon>Rhodotorula</taxon>
    </lineage>
</organism>
<feature type="compositionally biased region" description="Low complexity" evidence="1">
    <location>
        <begin position="238"/>
        <end position="256"/>
    </location>
</feature>
<protein>
    <submittedName>
        <fullName evidence="2">Uncharacterized protein</fullName>
    </submittedName>
</protein>
<feature type="region of interest" description="Disordered" evidence="1">
    <location>
        <begin position="1"/>
        <end position="257"/>
    </location>
</feature>
<dbReference type="InterPro" id="IPR031355">
    <property type="entry name" value="YBL010C/LAA2-like"/>
</dbReference>
<dbReference type="AlphaFoldDB" id="A0A2S5B1Y1"/>
<gene>
    <name evidence="2" type="ORF">BMF94_6205</name>
</gene>
<reference evidence="2 3" key="1">
    <citation type="journal article" date="2018" name="Front. Microbiol.">
        <title>Prospects for Fungal Bioremediation of Acidic Radioactive Waste Sites: Characterization and Genome Sequence of Rhodotorula taiwanensis MD1149.</title>
        <authorList>
            <person name="Tkavc R."/>
            <person name="Matrosova V.Y."/>
            <person name="Grichenko O.E."/>
            <person name="Gostincar C."/>
            <person name="Volpe R.P."/>
            <person name="Klimenkova P."/>
            <person name="Gaidamakova E.K."/>
            <person name="Zhou C.E."/>
            <person name="Stewart B.J."/>
            <person name="Lyman M.G."/>
            <person name="Malfatti S.A."/>
            <person name="Rubinfeld B."/>
            <person name="Courtot M."/>
            <person name="Singh J."/>
            <person name="Dalgard C.L."/>
            <person name="Hamilton T."/>
            <person name="Frey K.G."/>
            <person name="Gunde-Cimerman N."/>
            <person name="Dugan L."/>
            <person name="Daly M.J."/>
        </authorList>
    </citation>
    <scope>NUCLEOTIDE SEQUENCE [LARGE SCALE GENOMIC DNA]</scope>
    <source>
        <strain evidence="2 3">MD1149</strain>
    </source>
</reference>
<feature type="region of interest" description="Disordered" evidence="1">
    <location>
        <begin position="361"/>
        <end position="447"/>
    </location>
</feature>
<sequence>MENPWGEPSPPLALADTTSTESALEPEQRRSVDFAQDDDDAPAWDADDSSIGHKSNDSGDDDDDDWAREARAANLTRLNQQEQLERDDQQPENGADRGSEEPSQTEATTRDDDDAAQSVPSADEEPRLSTQLPPPVPMISAALPSFDADAGQQMDDFPEDDEPLDARATTAPPATAGFTEGDDAFADDDDFDDFDEPAAEGGAGGDDDFGDFGDFGDAAPLDEAAFESTPLPSSALDATPTPFASTSTASSASYPPLRFELGDRSRQAISSQLHDFWEGAFPAAARAVNDEPERQVEGLAQILVSESSRSLWAELSTLPPLRPVDWRRSRIRREHLISMGFPISQEEEAPLPSMAAISSLNPSFTVPARPSSAPPPTSASISSGPGRPSTPLGTTYSASNGSANNFGGGRPSSLQRSTGPGGFSPSPPPFDRERAEQALGVAEEDLPLRSLAELRDLDAELDRISVEASELLTHALMMREKESQDKEVYNGMIQDLVVAAAKMKTSSAVSAAAGKEPKRSGSGRWKLGK</sequence>
<feature type="compositionally biased region" description="Acidic residues" evidence="1">
    <location>
        <begin position="180"/>
        <end position="198"/>
    </location>
</feature>
<feature type="compositionally biased region" description="Acidic residues" evidence="1">
    <location>
        <begin position="35"/>
        <end position="48"/>
    </location>
</feature>
<dbReference type="Pfam" id="PF17104">
    <property type="entry name" value="YBL010C_LAA2"/>
    <property type="match status" value="1"/>
</dbReference>
<keyword evidence="3" id="KW-1185">Reference proteome</keyword>
<evidence type="ECO:0000256" key="1">
    <source>
        <dbReference type="SAM" id="MobiDB-lite"/>
    </source>
</evidence>
<comment type="caution">
    <text evidence="2">The sequence shown here is derived from an EMBL/GenBank/DDBJ whole genome shotgun (WGS) entry which is preliminary data.</text>
</comment>
<evidence type="ECO:0000313" key="2">
    <source>
        <dbReference type="EMBL" id="POY70793.1"/>
    </source>
</evidence>
<dbReference type="PANTHER" id="PTHR38698:SF1">
    <property type="entry name" value="FUNGAL PROTEIN"/>
    <property type="match status" value="1"/>
</dbReference>
<dbReference type="PANTHER" id="PTHR38698">
    <property type="entry name" value="EXPRESSED PROTEIN"/>
    <property type="match status" value="1"/>
</dbReference>
<dbReference type="EMBL" id="PJQD01000097">
    <property type="protein sequence ID" value="POY70793.1"/>
    <property type="molecule type" value="Genomic_DNA"/>
</dbReference>
<accession>A0A2S5B1Y1</accession>
<dbReference type="STRING" id="741276.A0A2S5B1Y1"/>
<evidence type="ECO:0000313" key="3">
    <source>
        <dbReference type="Proteomes" id="UP000237144"/>
    </source>
</evidence>
<proteinExistence type="predicted"/>
<feature type="compositionally biased region" description="Basic and acidic residues" evidence="1">
    <location>
        <begin position="83"/>
        <end position="100"/>
    </location>
</feature>
<name>A0A2S5B1Y1_9BASI</name>
<feature type="region of interest" description="Disordered" evidence="1">
    <location>
        <begin position="507"/>
        <end position="529"/>
    </location>
</feature>
<feature type="compositionally biased region" description="Low complexity" evidence="1">
    <location>
        <begin position="166"/>
        <end position="176"/>
    </location>
</feature>